<dbReference type="AlphaFoldDB" id="A0A6J5V0J9"/>
<feature type="compositionally biased region" description="Low complexity" evidence="1">
    <location>
        <begin position="30"/>
        <end position="42"/>
    </location>
</feature>
<gene>
    <name evidence="3" type="ORF">CURHAP_LOCUS34245</name>
</gene>
<keyword evidence="2" id="KW-1133">Transmembrane helix</keyword>
<evidence type="ECO:0000313" key="3">
    <source>
        <dbReference type="EMBL" id="CAB4281214.1"/>
    </source>
</evidence>
<organism evidence="3 4">
    <name type="scientific">Prunus armeniaca</name>
    <name type="common">Apricot</name>
    <name type="synonym">Armeniaca vulgaris</name>
    <dbReference type="NCBI Taxonomy" id="36596"/>
    <lineage>
        <taxon>Eukaryota</taxon>
        <taxon>Viridiplantae</taxon>
        <taxon>Streptophyta</taxon>
        <taxon>Embryophyta</taxon>
        <taxon>Tracheophyta</taxon>
        <taxon>Spermatophyta</taxon>
        <taxon>Magnoliopsida</taxon>
        <taxon>eudicotyledons</taxon>
        <taxon>Gunneridae</taxon>
        <taxon>Pentapetalae</taxon>
        <taxon>rosids</taxon>
        <taxon>fabids</taxon>
        <taxon>Rosales</taxon>
        <taxon>Rosaceae</taxon>
        <taxon>Amygdaloideae</taxon>
        <taxon>Amygdaleae</taxon>
        <taxon>Prunus</taxon>
    </lineage>
</organism>
<dbReference type="EMBL" id="CAEKDK010000005">
    <property type="protein sequence ID" value="CAB4281214.1"/>
    <property type="molecule type" value="Genomic_DNA"/>
</dbReference>
<evidence type="ECO:0000256" key="1">
    <source>
        <dbReference type="SAM" id="MobiDB-lite"/>
    </source>
</evidence>
<evidence type="ECO:0000256" key="2">
    <source>
        <dbReference type="SAM" id="Phobius"/>
    </source>
</evidence>
<evidence type="ECO:0000313" key="4">
    <source>
        <dbReference type="Proteomes" id="UP000507222"/>
    </source>
</evidence>
<feature type="region of interest" description="Disordered" evidence="1">
    <location>
        <begin position="1"/>
        <end position="43"/>
    </location>
</feature>
<feature type="transmembrane region" description="Helical" evidence="2">
    <location>
        <begin position="45"/>
        <end position="65"/>
    </location>
</feature>
<dbReference type="PANTHER" id="PTHR33429">
    <property type="entry name" value="OS02G0708000 PROTEIN-RELATED"/>
    <property type="match status" value="1"/>
</dbReference>
<keyword evidence="2" id="KW-0812">Transmembrane</keyword>
<name>A0A6J5V0J9_PRUAR</name>
<feature type="compositionally biased region" description="Polar residues" evidence="1">
    <location>
        <begin position="1"/>
        <end position="24"/>
    </location>
</feature>
<sequence length="139" mass="14907">METSSQTLPDQQQPAGQSLSSNYPQAVPLSSSSSSSSSTSGSGSIGPFFAVISVLTVLAFLSCVLGRKLSRDQTVLRPLESINHGHRISCAGWLKRKCRQLQCMVSHHDLEVGPNLKVIVDPKVKQGEEVPPPHPPPQP</sequence>
<proteinExistence type="predicted"/>
<keyword evidence="2" id="KW-0472">Membrane</keyword>
<accession>A0A6J5V0J9</accession>
<dbReference type="Proteomes" id="UP000507222">
    <property type="component" value="Unassembled WGS sequence"/>
</dbReference>
<reference evidence="3 4" key="1">
    <citation type="submission" date="2020-05" db="EMBL/GenBank/DDBJ databases">
        <authorList>
            <person name="Campoy J."/>
            <person name="Schneeberger K."/>
            <person name="Spophaly S."/>
        </authorList>
    </citation>
    <scope>NUCLEOTIDE SEQUENCE [LARGE SCALE GENOMIC DNA]</scope>
    <source>
        <strain evidence="3">PruArmRojPasFocal</strain>
    </source>
</reference>
<protein>
    <recommendedName>
        <fullName evidence="5">Transmembrane protein</fullName>
    </recommendedName>
</protein>
<dbReference type="PANTHER" id="PTHR33429:SF23">
    <property type="entry name" value="OS02G0709350 PROTEIN"/>
    <property type="match status" value="1"/>
</dbReference>
<evidence type="ECO:0008006" key="5">
    <source>
        <dbReference type="Google" id="ProtNLM"/>
    </source>
</evidence>